<dbReference type="RefSeq" id="WP_281248753.1">
    <property type="nucleotide sequence ID" value="NZ_FOUY01000079.1"/>
</dbReference>
<feature type="compositionally biased region" description="Basic and acidic residues" evidence="1">
    <location>
        <begin position="43"/>
        <end position="59"/>
    </location>
</feature>
<feature type="region of interest" description="Disordered" evidence="1">
    <location>
        <begin position="37"/>
        <end position="59"/>
    </location>
</feature>
<dbReference type="AlphaFoldDB" id="A0A1I5HXB8"/>
<dbReference type="InterPro" id="IPR027417">
    <property type="entry name" value="P-loop_NTPase"/>
</dbReference>
<evidence type="ECO:0000259" key="2">
    <source>
        <dbReference type="PROSITE" id="PS51199"/>
    </source>
</evidence>
<accession>A0A1I5HXB8</accession>
<name>A0A1I5HXB8_PSUAM</name>
<keyword evidence="3" id="KW-0547">Nucleotide-binding</keyword>
<keyword evidence="3" id="KW-0067">ATP-binding</keyword>
<dbReference type="Proteomes" id="UP000199614">
    <property type="component" value="Unassembled WGS sequence"/>
</dbReference>
<dbReference type="GO" id="GO:0005524">
    <property type="term" value="F:ATP binding"/>
    <property type="evidence" value="ECO:0007669"/>
    <property type="project" value="InterPro"/>
</dbReference>
<keyword evidence="4" id="KW-1185">Reference proteome</keyword>
<dbReference type="PANTHER" id="PTHR30153:SF2">
    <property type="entry name" value="REPLICATIVE DNA HELICASE"/>
    <property type="match status" value="1"/>
</dbReference>
<dbReference type="Gene3D" id="3.40.50.300">
    <property type="entry name" value="P-loop containing nucleotide triphosphate hydrolases"/>
    <property type="match status" value="1"/>
</dbReference>
<reference evidence="3 4" key="1">
    <citation type="submission" date="2016-10" db="EMBL/GenBank/DDBJ databases">
        <authorList>
            <person name="de Groot N.N."/>
        </authorList>
    </citation>
    <scope>NUCLEOTIDE SEQUENCE [LARGE SCALE GENOMIC DNA]</scope>
    <source>
        <strain evidence="3 4">CGMCC 4.1877</strain>
    </source>
</reference>
<dbReference type="PANTHER" id="PTHR30153">
    <property type="entry name" value="REPLICATIVE DNA HELICASE DNAB"/>
    <property type="match status" value="1"/>
</dbReference>
<dbReference type="GO" id="GO:0003678">
    <property type="term" value="F:DNA helicase activity"/>
    <property type="evidence" value="ECO:0007669"/>
    <property type="project" value="InterPro"/>
</dbReference>
<feature type="domain" description="SF4 helicase" evidence="2">
    <location>
        <begin position="1"/>
        <end position="120"/>
    </location>
</feature>
<evidence type="ECO:0000313" key="4">
    <source>
        <dbReference type="Proteomes" id="UP000199614"/>
    </source>
</evidence>
<proteinExistence type="predicted"/>
<protein>
    <submittedName>
        <fullName evidence="3">Replicative DNA helicase</fullName>
    </submittedName>
</protein>
<dbReference type="SUPFAM" id="SSF52540">
    <property type="entry name" value="P-loop containing nucleoside triphosphate hydrolases"/>
    <property type="match status" value="1"/>
</dbReference>
<dbReference type="EMBL" id="FOUY01000079">
    <property type="protein sequence ID" value="SFO52984.1"/>
    <property type="molecule type" value="Genomic_DNA"/>
</dbReference>
<sequence length="120" mass="13517">LMTSGRKVESRQQEVSEFSRQIKLLAKELEVPVVAMSQLNRGPEQRTDKRPMLSDLRESGSIEQDADMVVLLHRPDAFENDDPRAGEADLILAKHRNGPTTTITVAHQLHYSRFSDLAHG</sequence>
<dbReference type="Pfam" id="PF03796">
    <property type="entry name" value="DnaB_C"/>
    <property type="match status" value="1"/>
</dbReference>
<evidence type="ECO:0000313" key="3">
    <source>
        <dbReference type="EMBL" id="SFO52984.1"/>
    </source>
</evidence>
<evidence type="ECO:0000256" key="1">
    <source>
        <dbReference type="SAM" id="MobiDB-lite"/>
    </source>
</evidence>
<dbReference type="InterPro" id="IPR007694">
    <property type="entry name" value="DNA_helicase_DnaB-like_C"/>
</dbReference>
<dbReference type="GO" id="GO:0005829">
    <property type="term" value="C:cytosol"/>
    <property type="evidence" value="ECO:0007669"/>
    <property type="project" value="TreeGrafter"/>
</dbReference>
<keyword evidence="3" id="KW-0378">Hydrolase</keyword>
<feature type="non-terminal residue" evidence="3">
    <location>
        <position position="1"/>
    </location>
</feature>
<keyword evidence="3" id="KW-0347">Helicase</keyword>
<dbReference type="PROSITE" id="PS51199">
    <property type="entry name" value="SF4_HELICASE"/>
    <property type="match status" value="1"/>
</dbReference>
<gene>
    <name evidence="3" type="ORF">SAMN05216207_10791</name>
</gene>
<organism evidence="3 4">
    <name type="scientific">Pseudonocardia ammonioxydans</name>
    <dbReference type="NCBI Taxonomy" id="260086"/>
    <lineage>
        <taxon>Bacteria</taxon>
        <taxon>Bacillati</taxon>
        <taxon>Actinomycetota</taxon>
        <taxon>Actinomycetes</taxon>
        <taxon>Pseudonocardiales</taxon>
        <taxon>Pseudonocardiaceae</taxon>
        <taxon>Pseudonocardia</taxon>
    </lineage>
</organism>
<dbReference type="GO" id="GO:0006260">
    <property type="term" value="P:DNA replication"/>
    <property type="evidence" value="ECO:0007669"/>
    <property type="project" value="InterPro"/>
</dbReference>
<dbReference type="STRING" id="260086.SAMN05216207_10791"/>